<organism evidence="3 4">
    <name type="scientific">Enhygromyxa salina</name>
    <dbReference type="NCBI Taxonomy" id="215803"/>
    <lineage>
        <taxon>Bacteria</taxon>
        <taxon>Pseudomonadati</taxon>
        <taxon>Myxococcota</taxon>
        <taxon>Polyangia</taxon>
        <taxon>Nannocystales</taxon>
        <taxon>Nannocystaceae</taxon>
        <taxon>Enhygromyxa</taxon>
    </lineage>
</organism>
<evidence type="ECO:0000313" key="3">
    <source>
        <dbReference type="EMBL" id="PRQ05370.1"/>
    </source>
</evidence>
<keyword evidence="2" id="KW-0732">Signal</keyword>
<dbReference type="PROSITE" id="PS51257">
    <property type="entry name" value="PROKAR_LIPOPROTEIN"/>
    <property type="match status" value="1"/>
</dbReference>
<name>A0A2S9YJY0_9BACT</name>
<protein>
    <submittedName>
        <fullName evidence="3">Uncharacterized protein</fullName>
    </submittedName>
</protein>
<feature type="compositionally biased region" description="Acidic residues" evidence="1">
    <location>
        <begin position="47"/>
        <end position="61"/>
    </location>
</feature>
<sequence length="322" mass="33449">MRSLIVAPLCALWLCACVSEPVADDQDGDEATDASSSDSSDSADASGDGDGDANGDGDGDEPPPAPADMPTPTGACPSFVSGDATFSPASIAPRSVKLWAGDNPEPGGMLVLYWHAYTSAPDEAAFTLSLPVIDAIVAAGGVVAAPYSADDVGEFPWFVVNLSDRPDDMLLADEIVACAVEEVGIDPRRIHSTGMSAGGLQTTAFAMARSRYIASAASFSGGAYTQLPFEDPSNHFAAMIIHGGDNDVFGGQVNFKTLSTAWFNQLTDNGHFAFMCDHGGAHTIPPDYGADVVNFFFAHPFGTEPSPYAEGLPPELPDDCSL</sequence>
<feature type="chain" id="PRO_5015711609" evidence="2">
    <location>
        <begin position="24"/>
        <end position="322"/>
    </location>
</feature>
<gene>
    <name evidence="3" type="ORF">ENSA5_03600</name>
</gene>
<keyword evidence="4" id="KW-1185">Reference proteome</keyword>
<reference evidence="3 4" key="1">
    <citation type="submission" date="2018-03" db="EMBL/GenBank/DDBJ databases">
        <title>Draft Genome Sequences of the Obligatory Marine Myxobacteria Enhygromyxa salina SWB005.</title>
        <authorList>
            <person name="Poehlein A."/>
            <person name="Moghaddam J.A."/>
            <person name="Harms H."/>
            <person name="Alanjari M."/>
            <person name="Koenig G.M."/>
            <person name="Daniel R."/>
            <person name="Schaeberle T.F."/>
        </authorList>
    </citation>
    <scope>NUCLEOTIDE SEQUENCE [LARGE SCALE GENOMIC DNA]</scope>
    <source>
        <strain evidence="3 4">SWB005</strain>
    </source>
</reference>
<evidence type="ECO:0000256" key="1">
    <source>
        <dbReference type="SAM" id="MobiDB-lite"/>
    </source>
</evidence>
<comment type="caution">
    <text evidence="3">The sequence shown here is derived from an EMBL/GenBank/DDBJ whole genome shotgun (WGS) entry which is preliminary data.</text>
</comment>
<evidence type="ECO:0000313" key="4">
    <source>
        <dbReference type="Proteomes" id="UP000237968"/>
    </source>
</evidence>
<dbReference type="Proteomes" id="UP000237968">
    <property type="component" value="Unassembled WGS sequence"/>
</dbReference>
<dbReference type="OrthoDB" id="5504675at2"/>
<evidence type="ECO:0000256" key="2">
    <source>
        <dbReference type="SAM" id="SignalP"/>
    </source>
</evidence>
<dbReference type="EMBL" id="PVNK01000015">
    <property type="protein sequence ID" value="PRQ05370.1"/>
    <property type="molecule type" value="Genomic_DNA"/>
</dbReference>
<dbReference type="AlphaFoldDB" id="A0A2S9YJY0"/>
<feature type="signal peptide" evidence="2">
    <location>
        <begin position="1"/>
        <end position="23"/>
    </location>
</feature>
<dbReference type="RefSeq" id="WP_106389830.1">
    <property type="nucleotide sequence ID" value="NZ_PVNK01000015.1"/>
</dbReference>
<proteinExistence type="predicted"/>
<dbReference type="Gene3D" id="3.40.50.1820">
    <property type="entry name" value="alpha/beta hydrolase"/>
    <property type="match status" value="1"/>
</dbReference>
<feature type="compositionally biased region" description="Low complexity" evidence="1">
    <location>
        <begin position="33"/>
        <end position="46"/>
    </location>
</feature>
<dbReference type="InterPro" id="IPR029058">
    <property type="entry name" value="AB_hydrolase_fold"/>
</dbReference>
<feature type="region of interest" description="Disordered" evidence="1">
    <location>
        <begin position="22"/>
        <end position="78"/>
    </location>
</feature>
<feature type="compositionally biased region" description="Acidic residues" evidence="1">
    <location>
        <begin position="22"/>
        <end position="32"/>
    </location>
</feature>
<dbReference type="SUPFAM" id="SSF53474">
    <property type="entry name" value="alpha/beta-Hydrolases"/>
    <property type="match status" value="1"/>
</dbReference>
<accession>A0A2S9YJY0</accession>